<proteinExistence type="predicted"/>
<sequence>MRYSQYETIAIRRFSRYTGDGKWSHLPYRSHLNVTFNNPQGYRHYLLIKVSWKGQDLERLSFDRGEKCKIYVKYPLIAIKYSEEHKKSKKLQLEFRDRDTFDNCISYFDLWSIPKKILDSQELDISACSQFTQASQQSVEQFNFSQQGVKSLKPSQAEKSDHEEAEIPIGIKDLKRNSVTWSQNLLNNTNTIDHTEQPEIPDYGNPTILANILEKKLQDPNFIDLVSF</sequence>
<evidence type="ECO:0000313" key="2">
    <source>
        <dbReference type="Proteomes" id="UP000568158"/>
    </source>
</evidence>
<accession>A0A8H6BDN5</accession>
<comment type="caution">
    <text evidence="1">The sequence shown here is derived from an EMBL/GenBank/DDBJ whole genome shotgun (WGS) entry which is preliminary data.</text>
</comment>
<dbReference type="GO" id="GO:0007131">
    <property type="term" value="P:reciprocal meiotic recombination"/>
    <property type="evidence" value="ECO:0007669"/>
    <property type="project" value="InterPro"/>
</dbReference>
<protein>
    <submittedName>
        <fullName evidence="1">Uncharacterized protein</fullName>
    </submittedName>
</protein>
<dbReference type="AlphaFoldDB" id="A0A8H6BDN5"/>
<dbReference type="EMBL" id="JABCYN010000030">
    <property type="protein sequence ID" value="KAF6009855.1"/>
    <property type="molecule type" value="Genomic_DNA"/>
</dbReference>
<evidence type="ECO:0000313" key="1">
    <source>
        <dbReference type="EMBL" id="KAF6009855.1"/>
    </source>
</evidence>
<gene>
    <name evidence="1" type="ORF">HII12_003401</name>
</gene>
<reference evidence="1 2" key="1">
    <citation type="journal article" date="2020" name="Appl. Microbiol. Biotechnol.">
        <title>Targeted gene deletion in Brettanomyces bruxellensis with an expression-free CRISPR-Cas9 system.</title>
        <authorList>
            <person name="Varela C."/>
            <person name="Bartel C."/>
            <person name="Onetto C."/>
            <person name="Borneman A."/>
        </authorList>
    </citation>
    <scope>NUCLEOTIDE SEQUENCE [LARGE SCALE GENOMIC DNA]</scope>
    <source>
        <strain evidence="1 2">AWRI1613</strain>
    </source>
</reference>
<dbReference type="Pfam" id="PF03525">
    <property type="entry name" value="Meiotic_rec114"/>
    <property type="match status" value="1"/>
</dbReference>
<organism evidence="1 2">
    <name type="scientific">Dekkera bruxellensis</name>
    <name type="common">Brettanomyces custersii</name>
    <dbReference type="NCBI Taxonomy" id="5007"/>
    <lineage>
        <taxon>Eukaryota</taxon>
        <taxon>Fungi</taxon>
        <taxon>Dikarya</taxon>
        <taxon>Ascomycota</taxon>
        <taxon>Saccharomycotina</taxon>
        <taxon>Pichiomycetes</taxon>
        <taxon>Pichiales</taxon>
        <taxon>Pichiaceae</taxon>
        <taxon>Brettanomyces</taxon>
    </lineage>
</organism>
<name>A0A8H6BDN5_DEKBR</name>
<dbReference type="Proteomes" id="UP000568158">
    <property type="component" value="Unassembled WGS sequence"/>
</dbReference>
<dbReference type="InterPro" id="IPR004354">
    <property type="entry name" value="Meiotic_Rec114"/>
</dbReference>